<reference evidence="2" key="1">
    <citation type="submission" date="2018-02" db="EMBL/GenBank/DDBJ databases">
        <authorList>
            <person name="Hausmann B."/>
        </authorList>
    </citation>
    <scope>NUCLEOTIDE SEQUENCE [LARGE SCALE GENOMIC DNA]</scope>
    <source>
        <strain evidence="2">Peat soil MAG SbF1</strain>
    </source>
</reference>
<evidence type="ECO:0000313" key="1">
    <source>
        <dbReference type="EMBL" id="SPF44535.1"/>
    </source>
</evidence>
<protein>
    <submittedName>
        <fullName evidence="1">Gas vesicle protein L</fullName>
    </submittedName>
</protein>
<gene>
    <name evidence="1" type="primary">gvpL</name>
    <name evidence="1" type="ORF">SBF1_310018</name>
</gene>
<sequence>MKRPYLLGFIRNCTDLDLPCEPPFPTELTTVGAYSVIWCKSPREMFTTKQDFLAAMLQWLEQVQDLQLTVLPIQSGVGVSDEVHLVELLRTYEQELELCFDKVEGCSEYCLTISPKNQEFTPLTYSALREDVQSGKEYLERLRVRHQLLDREVVQAREVVSQFCIRLTPWVKDYWSEIPPTRGAEINLGFLVPNASKHEFINELKTLLDEVDFADEWTGPWPPFHFSSFSLKLESFLIRESLNWG</sequence>
<dbReference type="Proteomes" id="UP000238916">
    <property type="component" value="Unassembled WGS sequence"/>
</dbReference>
<dbReference type="GO" id="GO:0031412">
    <property type="term" value="P:gas vesicle organization"/>
    <property type="evidence" value="ECO:0007669"/>
    <property type="project" value="InterPro"/>
</dbReference>
<dbReference type="GO" id="GO:0031411">
    <property type="term" value="C:gas vesicle"/>
    <property type="evidence" value="ECO:0007669"/>
    <property type="project" value="InterPro"/>
</dbReference>
<dbReference type="InterPro" id="IPR009430">
    <property type="entry name" value="GvpL/GvpF"/>
</dbReference>
<dbReference type="OrthoDB" id="1794039at2"/>
<dbReference type="EMBL" id="OMOF01000235">
    <property type="protein sequence ID" value="SPF44535.1"/>
    <property type="molecule type" value="Genomic_DNA"/>
</dbReference>
<proteinExistence type="predicted"/>
<accession>A0A2U3KXZ6</accession>
<dbReference type="AlphaFoldDB" id="A0A2U3KXZ6"/>
<organism evidence="1 2">
    <name type="scientific">Candidatus Desulfosporosinus infrequens</name>
    <dbReference type="NCBI Taxonomy" id="2043169"/>
    <lineage>
        <taxon>Bacteria</taxon>
        <taxon>Bacillati</taxon>
        <taxon>Bacillota</taxon>
        <taxon>Clostridia</taxon>
        <taxon>Eubacteriales</taxon>
        <taxon>Desulfitobacteriaceae</taxon>
        <taxon>Desulfosporosinus</taxon>
    </lineage>
</organism>
<name>A0A2U3KXZ6_9FIRM</name>
<dbReference type="Pfam" id="PF06386">
    <property type="entry name" value="GvpL_GvpF"/>
    <property type="match status" value="1"/>
</dbReference>
<evidence type="ECO:0000313" key="2">
    <source>
        <dbReference type="Proteomes" id="UP000238916"/>
    </source>
</evidence>